<dbReference type="Proteomes" id="UP000789366">
    <property type="component" value="Unassembled WGS sequence"/>
</dbReference>
<evidence type="ECO:0000313" key="2">
    <source>
        <dbReference type="Proteomes" id="UP000789366"/>
    </source>
</evidence>
<protein>
    <submittedName>
        <fullName evidence="1">13909_t:CDS:1</fullName>
    </submittedName>
</protein>
<comment type="caution">
    <text evidence="1">The sequence shown here is derived from an EMBL/GenBank/DDBJ whole genome shotgun (WGS) entry which is preliminary data.</text>
</comment>
<feature type="non-terminal residue" evidence="1">
    <location>
        <position position="1"/>
    </location>
</feature>
<evidence type="ECO:0000313" key="1">
    <source>
        <dbReference type="EMBL" id="CAG8775618.1"/>
    </source>
</evidence>
<keyword evidence="2" id="KW-1185">Reference proteome</keyword>
<reference evidence="1" key="1">
    <citation type="submission" date="2021-06" db="EMBL/GenBank/DDBJ databases">
        <authorList>
            <person name="Kallberg Y."/>
            <person name="Tangrot J."/>
            <person name="Rosling A."/>
        </authorList>
    </citation>
    <scope>NUCLEOTIDE SEQUENCE</scope>
    <source>
        <strain evidence="1">28 12/20/2015</strain>
    </source>
</reference>
<organism evidence="1 2">
    <name type="scientific">Cetraspora pellucida</name>
    <dbReference type="NCBI Taxonomy" id="1433469"/>
    <lineage>
        <taxon>Eukaryota</taxon>
        <taxon>Fungi</taxon>
        <taxon>Fungi incertae sedis</taxon>
        <taxon>Mucoromycota</taxon>
        <taxon>Glomeromycotina</taxon>
        <taxon>Glomeromycetes</taxon>
        <taxon>Diversisporales</taxon>
        <taxon>Gigasporaceae</taxon>
        <taxon>Cetraspora</taxon>
    </lineage>
</organism>
<sequence>YKQTNSYNIEQVSSDVIELETNKNKKIIIENDLGLSINDNISEE</sequence>
<dbReference type="EMBL" id="CAJVPW010056891">
    <property type="protein sequence ID" value="CAG8775618.1"/>
    <property type="molecule type" value="Genomic_DNA"/>
</dbReference>
<proteinExistence type="predicted"/>
<accession>A0ACA9R3N3</accession>
<name>A0ACA9R3N3_9GLOM</name>
<gene>
    <name evidence="1" type="ORF">SPELUC_LOCUS16045</name>
</gene>